<dbReference type="Gene3D" id="3.30.450.40">
    <property type="match status" value="1"/>
</dbReference>
<dbReference type="GO" id="GO:0000155">
    <property type="term" value="F:phosphorelay sensor kinase activity"/>
    <property type="evidence" value="ECO:0007669"/>
    <property type="project" value="InterPro"/>
</dbReference>
<keyword evidence="5" id="KW-0418">Kinase</keyword>
<evidence type="ECO:0000256" key="5">
    <source>
        <dbReference type="ARBA" id="ARBA00022777"/>
    </source>
</evidence>
<dbReference type="InterPro" id="IPR003594">
    <property type="entry name" value="HATPase_dom"/>
</dbReference>
<feature type="domain" description="PAC" evidence="10">
    <location>
        <begin position="638"/>
        <end position="690"/>
    </location>
</feature>
<organism evidence="11">
    <name type="scientific">Desulfobacca acetoxidans</name>
    <dbReference type="NCBI Taxonomy" id="60893"/>
    <lineage>
        <taxon>Bacteria</taxon>
        <taxon>Pseudomonadati</taxon>
        <taxon>Thermodesulfobacteriota</taxon>
        <taxon>Desulfobaccia</taxon>
        <taxon>Desulfobaccales</taxon>
        <taxon>Desulfobaccaceae</taxon>
        <taxon>Desulfobacca</taxon>
    </lineage>
</organism>
<dbReference type="InterPro" id="IPR013655">
    <property type="entry name" value="PAS_fold_3"/>
</dbReference>
<feature type="domain" description="PAC" evidence="10">
    <location>
        <begin position="890"/>
        <end position="942"/>
    </location>
</feature>
<dbReference type="InterPro" id="IPR000700">
    <property type="entry name" value="PAS-assoc_C"/>
</dbReference>
<feature type="domain" description="PAS" evidence="9">
    <location>
        <begin position="436"/>
        <end position="478"/>
    </location>
</feature>
<dbReference type="EC" id="2.7.13.3" evidence="2"/>
<dbReference type="InterPro" id="IPR000014">
    <property type="entry name" value="PAS"/>
</dbReference>
<dbReference type="Pfam" id="PF00989">
    <property type="entry name" value="PAS"/>
    <property type="match status" value="1"/>
</dbReference>
<dbReference type="Pfam" id="PF02518">
    <property type="entry name" value="HATPase_c"/>
    <property type="match status" value="1"/>
</dbReference>
<evidence type="ECO:0000256" key="6">
    <source>
        <dbReference type="PROSITE-ProRule" id="PRU00169"/>
    </source>
</evidence>
<dbReference type="GO" id="GO:0006355">
    <property type="term" value="P:regulation of DNA-templated transcription"/>
    <property type="evidence" value="ECO:0007669"/>
    <property type="project" value="InterPro"/>
</dbReference>
<dbReference type="InterPro" id="IPR052162">
    <property type="entry name" value="Sensor_kinase/Photoreceptor"/>
</dbReference>
<dbReference type="SMART" id="SM00388">
    <property type="entry name" value="HisKA"/>
    <property type="match status" value="1"/>
</dbReference>
<reference evidence="11" key="1">
    <citation type="journal article" date="2020" name="mSystems">
        <title>Genome- and Community-Level Interaction Insights into Carbon Utilization and Element Cycling Functions of Hydrothermarchaeota in Hydrothermal Sediment.</title>
        <authorList>
            <person name="Zhou Z."/>
            <person name="Liu Y."/>
            <person name="Xu W."/>
            <person name="Pan J."/>
            <person name="Luo Z.H."/>
            <person name="Li M."/>
        </authorList>
    </citation>
    <scope>NUCLEOTIDE SEQUENCE [LARGE SCALE GENOMIC DNA]</scope>
    <source>
        <strain evidence="11">SpSt-853</strain>
    </source>
</reference>
<evidence type="ECO:0000313" key="11">
    <source>
        <dbReference type="EMBL" id="HGZ12154.1"/>
    </source>
</evidence>
<evidence type="ECO:0000256" key="2">
    <source>
        <dbReference type="ARBA" id="ARBA00012438"/>
    </source>
</evidence>
<dbReference type="Pfam" id="PF00072">
    <property type="entry name" value="Response_reg"/>
    <property type="match status" value="1"/>
</dbReference>
<dbReference type="InterPro" id="IPR001789">
    <property type="entry name" value="Sig_transdc_resp-reg_receiver"/>
</dbReference>
<dbReference type="PANTHER" id="PTHR43304:SF1">
    <property type="entry name" value="PAC DOMAIN-CONTAINING PROTEIN"/>
    <property type="match status" value="1"/>
</dbReference>
<dbReference type="PANTHER" id="PTHR43304">
    <property type="entry name" value="PHYTOCHROME-LIKE PROTEIN CPH1"/>
    <property type="match status" value="1"/>
</dbReference>
<dbReference type="InterPro" id="IPR005467">
    <property type="entry name" value="His_kinase_dom"/>
</dbReference>
<dbReference type="SUPFAM" id="SSF47384">
    <property type="entry name" value="Homodimeric domain of signal transducing histidine kinase"/>
    <property type="match status" value="1"/>
</dbReference>
<dbReference type="InterPro" id="IPR036097">
    <property type="entry name" value="HisK_dim/P_sf"/>
</dbReference>
<dbReference type="Pfam" id="PF13188">
    <property type="entry name" value="PAS_8"/>
    <property type="match status" value="1"/>
</dbReference>
<comment type="catalytic activity">
    <reaction evidence="1">
        <text>ATP + protein L-histidine = ADP + protein N-phospho-L-histidine.</text>
        <dbReference type="EC" id="2.7.13.3"/>
    </reaction>
</comment>
<dbReference type="CDD" id="cd00082">
    <property type="entry name" value="HisKA"/>
    <property type="match status" value="1"/>
</dbReference>
<dbReference type="Pfam" id="PF13185">
    <property type="entry name" value="GAF_2"/>
    <property type="match status" value="1"/>
</dbReference>
<feature type="domain" description="PAS" evidence="9">
    <location>
        <begin position="691"/>
        <end position="737"/>
    </location>
</feature>
<dbReference type="CDD" id="cd17546">
    <property type="entry name" value="REC_hyHK_CKI1_RcsC-like"/>
    <property type="match status" value="1"/>
</dbReference>
<dbReference type="SUPFAM" id="SSF55874">
    <property type="entry name" value="ATPase domain of HSP90 chaperone/DNA topoisomerase II/histidine kinase"/>
    <property type="match status" value="1"/>
</dbReference>
<dbReference type="InterPro" id="IPR036890">
    <property type="entry name" value="HATPase_C_sf"/>
</dbReference>
<evidence type="ECO:0000259" key="7">
    <source>
        <dbReference type="PROSITE" id="PS50109"/>
    </source>
</evidence>
<dbReference type="Pfam" id="PF00512">
    <property type="entry name" value="HisKA"/>
    <property type="match status" value="1"/>
</dbReference>
<dbReference type="PROSITE" id="PS50112">
    <property type="entry name" value="PAS"/>
    <property type="match status" value="5"/>
</dbReference>
<proteinExistence type="predicted"/>
<evidence type="ECO:0000256" key="1">
    <source>
        <dbReference type="ARBA" id="ARBA00000085"/>
    </source>
</evidence>
<dbReference type="NCBIfam" id="TIGR00229">
    <property type="entry name" value="sensory_box"/>
    <property type="match status" value="5"/>
</dbReference>
<dbReference type="InterPro" id="IPR013656">
    <property type="entry name" value="PAS_4"/>
</dbReference>
<dbReference type="Pfam" id="PF13426">
    <property type="entry name" value="PAS_9"/>
    <property type="match status" value="1"/>
</dbReference>
<protein>
    <recommendedName>
        <fullName evidence="2">histidine kinase</fullName>
        <ecNumber evidence="2">2.7.13.3</ecNumber>
    </recommendedName>
</protein>
<dbReference type="CDD" id="cd00130">
    <property type="entry name" value="PAS"/>
    <property type="match status" value="4"/>
</dbReference>
<gene>
    <name evidence="11" type="ORF">ENW48_08045</name>
</gene>
<dbReference type="Gene3D" id="3.30.565.10">
    <property type="entry name" value="Histidine kinase-like ATPase, C-terminal domain"/>
    <property type="match status" value="1"/>
</dbReference>
<dbReference type="InterPro" id="IPR004358">
    <property type="entry name" value="Sig_transdc_His_kin-like_C"/>
</dbReference>
<feature type="domain" description="PAS" evidence="9">
    <location>
        <begin position="563"/>
        <end position="635"/>
    </location>
</feature>
<dbReference type="Gene3D" id="3.40.50.2300">
    <property type="match status" value="1"/>
</dbReference>
<dbReference type="SMART" id="SM00448">
    <property type="entry name" value="REC"/>
    <property type="match status" value="1"/>
</dbReference>
<dbReference type="SUPFAM" id="SSF52172">
    <property type="entry name" value="CheY-like"/>
    <property type="match status" value="1"/>
</dbReference>
<feature type="modified residue" description="4-aspartylphosphate" evidence="6">
    <location>
        <position position="1245"/>
    </location>
</feature>
<dbReference type="SMART" id="SM00086">
    <property type="entry name" value="PAC"/>
    <property type="match status" value="4"/>
</dbReference>
<dbReference type="SMART" id="SM00091">
    <property type="entry name" value="PAS"/>
    <property type="match status" value="6"/>
</dbReference>
<dbReference type="InterPro" id="IPR029016">
    <property type="entry name" value="GAF-like_dom_sf"/>
</dbReference>
<dbReference type="InterPro" id="IPR003018">
    <property type="entry name" value="GAF"/>
</dbReference>
<name>A0A7C5AMA3_9BACT</name>
<evidence type="ECO:0000259" key="9">
    <source>
        <dbReference type="PROSITE" id="PS50112"/>
    </source>
</evidence>
<feature type="domain" description="Response regulatory" evidence="8">
    <location>
        <begin position="1191"/>
        <end position="1311"/>
    </location>
</feature>
<dbReference type="InterPro" id="IPR035965">
    <property type="entry name" value="PAS-like_dom_sf"/>
</dbReference>
<feature type="domain" description="PAS" evidence="9">
    <location>
        <begin position="812"/>
        <end position="885"/>
    </location>
</feature>
<dbReference type="SMART" id="SM00065">
    <property type="entry name" value="GAF"/>
    <property type="match status" value="1"/>
</dbReference>
<dbReference type="SMART" id="SM00387">
    <property type="entry name" value="HATPase_c"/>
    <property type="match status" value="1"/>
</dbReference>
<feature type="domain" description="Histidine kinase" evidence="7">
    <location>
        <begin position="955"/>
        <end position="1171"/>
    </location>
</feature>
<dbReference type="PRINTS" id="PR00344">
    <property type="entry name" value="BCTRLSENSOR"/>
</dbReference>
<dbReference type="Pfam" id="PF08448">
    <property type="entry name" value="PAS_4"/>
    <property type="match status" value="1"/>
</dbReference>
<dbReference type="Gene3D" id="3.30.450.20">
    <property type="entry name" value="PAS domain"/>
    <property type="match status" value="5"/>
</dbReference>
<dbReference type="PROSITE" id="PS50109">
    <property type="entry name" value="HIS_KIN"/>
    <property type="match status" value="1"/>
</dbReference>
<dbReference type="Gene3D" id="1.10.287.130">
    <property type="match status" value="1"/>
</dbReference>
<sequence>MDSMPLSRLDLPLSTEAFLRLADCLPGFIWIVSPSGDNPRLLYTNRTFQDFWESFAGSSAVSGTPLGEILQPEDHANFLKLCSRWDQGGVVSLTLRLAGAGSQIKTLRGQAFPLNLENASHSLVGLFFPHPQISSPLAEESHLLWEVQVNSALAELSQAVISSMPLEDFSRLLLAKAKEVTQSTWGQVGYLDHETRDWVFPEVEEEEGEGEKWDQERWRWSTRLARCLAERRPLLVNPPARSRNNQGSLAPLRFLCVPAVFGGRLLGHIALATRQRDYRKRDLEAVERLASLLAISLERLHQEEARRESEERFRSLVEALNDLVWEMDAQGHYTYVSPKLVDLLGYQPEEVLGRSYLELLAPEEAQRIRELLGPILTAGKPFVFVGKTSLHKCGWPVVLESSGMPIIDAKGRLAGYRGIDRDITERQRASESLLREKEKYRILVEETPLGVAIIARDGTYRYVNPMFVRLFGYTLEDIPHGRAWFAQAFPDQSYRREVIDTWLRDLKDSRVGEVRLRTFTVTCKDGSQKIINFRSVTLGTGDQLVIYEDVTERFRAEAALRESESKYRLLVSNIPAVIFRGYADWSVEFFDDKVEELTGYPKEDFNSRRLLWRDLIVPEDLKNCQEVFRKALKGSGHYIREYRIRHKTGHFIWLQSRAQIVKNPEGHIDHIYGVFFDITKQKEIEEALRESKEHLKTVMESLQAGVMLIDAETRRIEDLNAYAAQLIGVSKDELVGQVCYETFCPRGLKQCPAKLWDGPEVSPDCQLRTAKGEIVPILKTFATIRKGGRTFFLESFFDLTEQKKVEEELAREKEQLQVTLRSIGDGVIATDTQGRVVLMNQMAEQFTGWSQEEALGRPVSEIFHLIHHQTQKPCDNRVNWVIRTGKVASLPNKTALVSRFGVERLLTASVAPILAQEKQVIGVVLVFRDVTLERQIEAELLKMEKLSSLGILAGGIAHDFNNILTGIMGNLSLAMISTPQQSALHQRLAEAEQATIRARDLVQQLLTFAKGGAPVKELASLEEIIRDSATFAGRGSQVRCVVHCAEDLWPAEVDPGQISQVIQNLVINAIQAMPTGGTVTVTAENVALGKSEGLPLSPGKYVKITVADQGIGIPADYLPKIFDPYFSTKQKGSGLGLATAYSIIKNHRGYITVESTLGAGTTFYLYLPASPKRVKKNVSSTHATLKTGHGRILVMDDDPDVRQVAGRILEHLGYEVAFATEGSEAINAYQEARDSGRPFAAVIMDLTIPGGMGGLEALKNLKRIDPEIKAIVSSGYADDPIMTHFQKYGFNGVIKKPYRVDTFSQVLYEVLQNGRS</sequence>
<accession>A0A7C5AMA3</accession>
<comment type="caution">
    <text evidence="11">The sequence shown here is derived from an EMBL/GenBank/DDBJ whole genome shotgun (WGS) entry which is preliminary data.</text>
</comment>
<evidence type="ECO:0000259" key="10">
    <source>
        <dbReference type="PROSITE" id="PS50113"/>
    </source>
</evidence>
<dbReference type="PROSITE" id="PS50110">
    <property type="entry name" value="RESPONSE_REGULATORY"/>
    <property type="match status" value="1"/>
</dbReference>
<feature type="domain" description="PAC" evidence="10">
    <location>
        <begin position="378"/>
        <end position="435"/>
    </location>
</feature>
<dbReference type="InterPro" id="IPR001610">
    <property type="entry name" value="PAC"/>
</dbReference>
<dbReference type="InterPro" id="IPR011006">
    <property type="entry name" value="CheY-like_superfamily"/>
</dbReference>
<evidence type="ECO:0000259" key="8">
    <source>
        <dbReference type="PROSITE" id="PS50110"/>
    </source>
</evidence>
<dbReference type="EMBL" id="DTKJ01000055">
    <property type="protein sequence ID" value="HGZ12154.1"/>
    <property type="molecule type" value="Genomic_DNA"/>
</dbReference>
<keyword evidence="3 6" id="KW-0597">Phosphoprotein</keyword>
<keyword evidence="4" id="KW-0808">Transferase</keyword>
<evidence type="ECO:0000256" key="4">
    <source>
        <dbReference type="ARBA" id="ARBA00022679"/>
    </source>
</evidence>
<dbReference type="InterPro" id="IPR013767">
    <property type="entry name" value="PAS_fold"/>
</dbReference>
<feature type="domain" description="PAS" evidence="9">
    <location>
        <begin position="309"/>
        <end position="379"/>
    </location>
</feature>
<evidence type="ECO:0000256" key="3">
    <source>
        <dbReference type="ARBA" id="ARBA00022553"/>
    </source>
</evidence>
<dbReference type="Pfam" id="PF08447">
    <property type="entry name" value="PAS_3"/>
    <property type="match status" value="1"/>
</dbReference>
<dbReference type="SUPFAM" id="SSF55781">
    <property type="entry name" value="GAF domain-like"/>
    <property type="match status" value="1"/>
</dbReference>
<dbReference type="InterPro" id="IPR003661">
    <property type="entry name" value="HisK_dim/P_dom"/>
</dbReference>
<dbReference type="SUPFAM" id="SSF55785">
    <property type="entry name" value="PYP-like sensor domain (PAS domain)"/>
    <property type="match status" value="5"/>
</dbReference>
<dbReference type="PROSITE" id="PS50113">
    <property type="entry name" value="PAC"/>
    <property type="match status" value="3"/>
</dbReference>